<reference evidence="3" key="1">
    <citation type="submission" date="2015-09" db="EMBL/GenBank/DDBJ databases">
        <authorList>
            <person name="Sai Rama Sridatta P."/>
        </authorList>
    </citation>
    <scope>NUCLEOTIDE SEQUENCE [LARGE SCALE GENOMIC DNA]</scope>
</reference>
<accession>A0A4W6EFX6</accession>
<name>A0A4W6EFX6_LATCA</name>
<evidence type="ECO:0000313" key="2">
    <source>
        <dbReference type="Ensembl" id="ENSLCAP00010037873.1"/>
    </source>
</evidence>
<feature type="region of interest" description="Disordered" evidence="1">
    <location>
        <begin position="448"/>
        <end position="476"/>
    </location>
</feature>
<organism evidence="2 3">
    <name type="scientific">Lates calcarifer</name>
    <name type="common">Barramundi</name>
    <name type="synonym">Holocentrus calcarifer</name>
    <dbReference type="NCBI Taxonomy" id="8187"/>
    <lineage>
        <taxon>Eukaryota</taxon>
        <taxon>Metazoa</taxon>
        <taxon>Chordata</taxon>
        <taxon>Craniata</taxon>
        <taxon>Vertebrata</taxon>
        <taxon>Euteleostomi</taxon>
        <taxon>Actinopterygii</taxon>
        <taxon>Neopterygii</taxon>
        <taxon>Teleostei</taxon>
        <taxon>Neoteleostei</taxon>
        <taxon>Acanthomorphata</taxon>
        <taxon>Carangaria</taxon>
        <taxon>Carangaria incertae sedis</taxon>
        <taxon>Centropomidae</taxon>
        <taxon>Lates</taxon>
    </lineage>
</organism>
<dbReference type="Proteomes" id="UP000314980">
    <property type="component" value="Unassembled WGS sequence"/>
</dbReference>
<sequence>MNCPPTKRLRGLNHEVATAVAFDDPFGDDEDFTQDDLDEIDIIASQAITSAAAGARIGSKPESKQVDLARGAAWSVSAGQNKPLSKATTKQSRENTFGFSSSNRGNAAISSREPLGNRQQQFGSDRDDSYSLLEAQHVELKRKLKEVEEEIVMKSGEIRVLRDSLKAAQQEKEAQRQNQVLLETQRQREQSDREKELNKKVQSLQSELQFKEAEINEMKTKLHNSDRNKMASPLPRNSPKVQSSLAQLHHGRSCSSSSSSSPTGNGFITKEMFGAQIPSRTTPVKTPIKTRREDRGASSSRYGDSRQEMSRPDPFLSVRPAHLQHRGGVLLGLLLQQPLSPSSLSLSHLLSMSLTDIHLTSSGPSAGFLLHSDAAAGISGSSTPRAALSPVQSLAVTGLNMLSQSRTAAAASSKNNRSCPGAVLLLPLLDLHLSQLCQALDSLRSNSAGSGDSDSTAATSLPAGHAAPSAGPGRLEETSLSGFSVEDTGLAALRLLYLLLAHSDEVVEAVLSKQSQSRVTDDKPESSAGVGLCSQNALLHSVLRLCEAGLGSSSSSSSQREELVLSAMKTLCVLIERTPQSHTDRLQCVVQVVCACLSADSRLQMISQCVSVLVSMSDHQTMAQQLCSHHDPCVFLKLFQVIRTRPDNQATHTDWILLDLQVVRLLNRLMSQRAESWTSNLHSSCQCYTELVQTVVIVFHRQWLDLRGSQEPTNLTAPSGLPAALPQCSAPSSPWWRSPAASLLRECLLLLHWLLLHHGSFSGELQATAPHVRPGDPCCTRHAEEDPRVERERGYTHIHAYTNTHTHIMCRKNYVLVHLGAIWQSENPLAHVSVMISPKISTVRESKSWCLSHSSVVPKPKCLSCQAANGAIS</sequence>
<feature type="region of interest" description="Disordered" evidence="1">
    <location>
        <begin position="74"/>
        <end position="129"/>
    </location>
</feature>
<dbReference type="PANTHER" id="PTHR28594">
    <property type="entry name" value="ATR-INTERACTING PROTEIN"/>
    <property type="match status" value="1"/>
</dbReference>
<feature type="compositionally biased region" description="Polar residues" evidence="1">
    <location>
        <begin position="77"/>
        <end position="109"/>
    </location>
</feature>
<evidence type="ECO:0000256" key="1">
    <source>
        <dbReference type="SAM" id="MobiDB-lite"/>
    </source>
</evidence>
<reference evidence="2" key="2">
    <citation type="submission" date="2025-08" db="UniProtKB">
        <authorList>
            <consortium name="Ensembl"/>
        </authorList>
    </citation>
    <scope>IDENTIFICATION</scope>
</reference>
<reference evidence="2" key="3">
    <citation type="submission" date="2025-09" db="UniProtKB">
        <authorList>
            <consortium name="Ensembl"/>
        </authorList>
    </citation>
    <scope>IDENTIFICATION</scope>
</reference>
<dbReference type="GeneTree" id="ENSGT00940000166455"/>
<evidence type="ECO:0000313" key="3">
    <source>
        <dbReference type="Proteomes" id="UP000314980"/>
    </source>
</evidence>
<dbReference type="GO" id="GO:0006281">
    <property type="term" value="P:DNA repair"/>
    <property type="evidence" value="ECO:0007669"/>
    <property type="project" value="TreeGrafter"/>
</dbReference>
<keyword evidence="3" id="KW-1185">Reference proteome</keyword>
<dbReference type="PANTHER" id="PTHR28594:SF1">
    <property type="entry name" value="ATR-INTERACTING PROTEIN"/>
    <property type="match status" value="1"/>
</dbReference>
<dbReference type="SUPFAM" id="SSF48371">
    <property type="entry name" value="ARM repeat"/>
    <property type="match status" value="1"/>
</dbReference>
<dbReference type="FunCoup" id="A0A4W6EFX6">
    <property type="interactions" value="1785"/>
</dbReference>
<dbReference type="GO" id="GO:0000077">
    <property type="term" value="P:DNA damage checkpoint signaling"/>
    <property type="evidence" value="ECO:0007669"/>
    <property type="project" value="InterPro"/>
</dbReference>
<dbReference type="AlphaFoldDB" id="A0A4W6EFX6"/>
<dbReference type="InterPro" id="IPR016024">
    <property type="entry name" value="ARM-type_fold"/>
</dbReference>
<dbReference type="Ensembl" id="ENSLCAT00010038775.1">
    <property type="protein sequence ID" value="ENSLCAP00010037873.1"/>
    <property type="gene ID" value="ENSLCAG00010017741.1"/>
</dbReference>
<dbReference type="STRING" id="8187.ENSLCAP00010037873"/>
<feature type="region of interest" description="Disordered" evidence="1">
    <location>
        <begin position="171"/>
        <end position="201"/>
    </location>
</feature>
<protein>
    <recommendedName>
        <fullName evidence="4">ATR interacting protein</fullName>
    </recommendedName>
</protein>
<evidence type="ECO:0008006" key="4">
    <source>
        <dbReference type="Google" id="ProtNLM"/>
    </source>
</evidence>
<feature type="compositionally biased region" description="Basic and acidic residues" evidence="1">
    <location>
        <begin position="185"/>
        <end position="199"/>
    </location>
</feature>
<dbReference type="InParanoid" id="A0A4W6EFX6"/>
<feature type="compositionally biased region" description="Low complexity" evidence="1">
    <location>
        <begin position="448"/>
        <end position="473"/>
    </location>
</feature>
<dbReference type="InterPro" id="IPR033349">
    <property type="entry name" value="ATRIP"/>
</dbReference>
<feature type="region of interest" description="Disordered" evidence="1">
    <location>
        <begin position="221"/>
        <end position="314"/>
    </location>
</feature>
<proteinExistence type="predicted"/>